<dbReference type="Gene3D" id="3.30.40.10">
    <property type="entry name" value="Zinc/RING finger domain, C3HC4 (zinc finger)"/>
    <property type="match status" value="1"/>
</dbReference>
<dbReference type="InterPro" id="IPR051728">
    <property type="entry name" value="RING-FYVE_E3_ubiquitin-ligase"/>
</dbReference>
<sequence>MSDVQGRLSARRIPPTERSDLVGIIQALEAQLDAKDRDMSERKQIIRGMQAEVASLKGQIVERVRERDRAERKMEDMRAQLADERQATESLQESMRVAGEELRRVSALHEELMRERRGREEAESKIVRLEKQLERAGASSESAVLRADLRRVEEELNIERERRRKAERRGGGGGDVPSSPSSALLLPDLSRVRDPAKLEELEQHAEKFMREVRAAQVELLRRQKEELEEAKKCRVCLSGEITIVLVPCGHHCLCHECSLQLEECPLCRAPIAQRVKTYA</sequence>
<dbReference type="PROSITE" id="PS50089">
    <property type="entry name" value="ZF_RING_2"/>
    <property type="match status" value="1"/>
</dbReference>
<dbReference type="SUPFAM" id="SSF57850">
    <property type="entry name" value="RING/U-box"/>
    <property type="match status" value="1"/>
</dbReference>
<keyword evidence="1" id="KW-0862">Zinc</keyword>
<feature type="region of interest" description="Disordered" evidence="3">
    <location>
        <begin position="162"/>
        <end position="184"/>
    </location>
</feature>
<organism evidence="5">
    <name type="scientific">Palpitomonas bilix</name>
    <dbReference type="NCBI Taxonomy" id="652834"/>
    <lineage>
        <taxon>Eukaryota</taxon>
        <taxon>Eukaryota incertae sedis</taxon>
    </lineage>
</organism>
<dbReference type="GO" id="GO:0008270">
    <property type="term" value="F:zinc ion binding"/>
    <property type="evidence" value="ECO:0007669"/>
    <property type="project" value="UniProtKB-KW"/>
</dbReference>
<accession>A0A7S3G327</accession>
<evidence type="ECO:0000256" key="2">
    <source>
        <dbReference type="SAM" id="Coils"/>
    </source>
</evidence>
<dbReference type="EMBL" id="HBIB01016684">
    <property type="protein sequence ID" value="CAE0248602.1"/>
    <property type="molecule type" value="Transcribed_RNA"/>
</dbReference>
<feature type="coiled-coil region" evidence="2">
    <location>
        <begin position="198"/>
        <end position="230"/>
    </location>
</feature>
<keyword evidence="1" id="KW-0863">Zinc-finger</keyword>
<evidence type="ECO:0000256" key="1">
    <source>
        <dbReference type="PROSITE-ProRule" id="PRU00175"/>
    </source>
</evidence>
<dbReference type="InterPro" id="IPR001841">
    <property type="entry name" value="Znf_RING"/>
</dbReference>
<reference evidence="5" key="1">
    <citation type="submission" date="2021-01" db="EMBL/GenBank/DDBJ databases">
        <authorList>
            <person name="Corre E."/>
            <person name="Pelletier E."/>
            <person name="Niang G."/>
            <person name="Scheremetjew M."/>
            <person name="Finn R."/>
            <person name="Kale V."/>
            <person name="Holt S."/>
            <person name="Cochrane G."/>
            <person name="Meng A."/>
            <person name="Brown T."/>
            <person name="Cohen L."/>
        </authorList>
    </citation>
    <scope>NUCLEOTIDE SEQUENCE</scope>
    <source>
        <strain evidence="5">NIES-2562</strain>
    </source>
</reference>
<evidence type="ECO:0000259" key="4">
    <source>
        <dbReference type="PROSITE" id="PS50089"/>
    </source>
</evidence>
<keyword evidence="2" id="KW-0175">Coiled coil</keyword>
<dbReference type="AlphaFoldDB" id="A0A7S3G327"/>
<dbReference type="InterPro" id="IPR013083">
    <property type="entry name" value="Znf_RING/FYVE/PHD"/>
</dbReference>
<dbReference type="PANTHER" id="PTHR14879">
    <property type="entry name" value="CASPASE REGULATOR, RING FINGER DOMAIN-CONTAINING"/>
    <property type="match status" value="1"/>
</dbReference>
<protein>
    <recommendedName>
        <fullName evidence="4">RING-type domain-containing protein</fullName>
    </recommendedName>
</protein>
<dbReference type="Gene3D" id="1.10.287.1490">
    <property type="match status" value="1"/>
</dbReference>
<evidence type="ECO:0000256" key="3">
    <source>
        <dbReference type="SAM" id="MobiDB-lite"/>
    </source>
</evidence>
<proteinExistence type="predicted"/>
<feature type="domain" description="RING-type" evidence="4">
    <location>
        <begin position="233"/>
        <end position="268"/>
    </location>
</feature>
<dbReference type="Pfam" id="PF13920">
    <property type="entry name" value="zf-C3HC4_3"/>
    <property type="match status" value="1"/>
</dbReference>
<dbReference type="PANTHER" id="PTHR14879:SF5">
    <property type="entry name" value="RING-TYPE DOMAIN-CONTAINING PROTEIN"/>
    <property type="match status" value="1"/>
</dbReference>
<keyword evidence="1" id="KW-0479">Metal-binding</keyword>
<evidence type="ECO:0000313" key="5">
    <source>
        <dbReference type="EMBL" id="CAE0248602.1"/>
    </source>
</evidence>
<gene>
    <name evidence="5" type="ORF">PBIL07802_LOCUS10798</name>
</gene>
<name>A0A7S3G327_9EUKA</name>